<dbReference type="EMBL" id="JBGEWD010000014">
    <property type="protein sequence ID" value="MEY8001188.1"/>
    <property type="molecule type" value="Genomic_DNA"/>
</dbReference>
<keyword evidence="2" id="KW-1185">Reference proteome</keyword>
<dbReference type="Proteomes" id="UP001564657">
    <property type="component" value="Unassembled WGS sequence"/>
</dbReference>
<gene>
    <name evidence="1" type="ORF">AB8U03_13485</name>
</gene>
<name>A0ABV4BRQ2_9CLOT</name>
<protein>
    <submittedName>
        <fullName evidence="1">Uncharacterized protein</fullName>
    </submittedName>
</protein>
<organism evidence="1 2">
    <name type="scientific">Clostridium moutaii</name>
    <dbReference type="NCBI Taxonomy" id="3240932"/>
    <lineage>
        <taxon>Bacteria</taxon>
        <taxon>Bacillati</taxon>
        <taxon>Bacillota</taxon>
        <taxon>Clostridia</taxon>
        <taxon>Eubacteriales</taxon>
        <taxon>Clostridiaceae</taxon>
        <taxon>Clostridium</taxon>
    </lineage>
</organism>
<reference evidence="1 2" key="1">
    <citation type="submission" date="2024-08" db="EMBL/GenBank/DDBJ databases">
        <title>Clostridium lapicellarii sp. nov., and Clostridium renhuaiense sp. nov., two species isolated from the mud in a fermentation cellar used for producing sauce-flavour Chinese liquors.</title>
        <authorList>
            <person name="Yang F."/>
            <person name="Wang H."/>
            <person name="Chen L.Q."/>
            <person name="Zhou N."/>
            <person name="Lu J.J."/>
            <person name="Pu X.X."/>
            <person name="Wan B."/>
            <person name="Wang L."/>
            <person name="Liu S.J."/>
        </authorList>
    </citation>
    <scope>NUCLEOTIDE SEQUENCE [LARGE SCALE GENOMIC DNA]</scope>
    <source>
        <strain evidence="1 2">MT-5</strain>
    </source>
</reference>
<evidence type="ECO:0000313" key="1">
    <source>
        <dbReference type="EMBL" id="MEY8001188.1"/>
    </source>
</evidence>
<comment type="caution">
    <text evidence="1">The sequence shown here is derived from an EMBL/GenBank/DDBJ whole genome shotgun (WGS) entry which is preliminary data.</text>
</comment>
<evidence type="ECO:0000313" key="2">
    <source>
        <dbReference type="Proteomes" id="UP001564657"/>
    </source>
</evidence>
<proteinExistence type="predicted"/>
<sequence length="45" mass="5452">MERDINKDKKIIEMAKIDSTIQTEDIAEYYLNKCVEYEKILRKDN</sequence>
<dbReference type="RefSeq" id="WP_369705082.1">
    <property type="nucleotide sequence ID" value="NZ_JBGEWD010000014.1"/>
</dbReference>
<accession>A0ABV4BRQ2</accession>